<dbReference type="PROSITE" id="PS50245">
    <property type="entry name" value="CAP_GLY_2"/>
    <property type="match status" value="1"/>
</dbReference>
<dbReference type="GeneID" id="5888061"/>
<dbReference type="Proteomes" id="UP000001357">
    <property type="component" value="Unassembled WGS sequence"/>
</dbReference>
<proteinExistence type="predicted"/>
<dbReference type="OMA" id="HYASGEW"/>
<reference evidence="2 3" key="1">
    <citation type="journal article" date="2008" name="Nature">
        <title>The genome of the choanoflagellate Monosiga brevicollis and the origin of metazoans.</title>
        <authorList>
            <consortium name="JGI Sequencing"/>
            <person name="King N."/>
            <person name="Westbrook M.J."/>
            <person name="Young S.L."/>
            <person name="Kuo A."/>
            <person name="Abedin M."/>
            <person name="Chapman J."/>
            <person name="Fairclough S."/>
            <person name="Hellsten U."/>
            <person name="Isogai Y."/>
            <person name="Letunic I."/>
            <person name="Marr M."/>
            <person name="Pincus D."/>
            <person name="Putnam N."/>
            <person name="Rokas A."/>
            <person name="Wright K.J."/>
            <person name="Zuzow R."/>
            <person name="Dirks W."/>
            <person name="Good M."/>
            <person name="Goodstein D."/>
            <person name="Lemons D."/>
            <person name="Li W."/>
            <person name="Lyons J.B."/>
            <person name="Morris A."/>
            <person name="Nichols S."/>
            <person name="Richter D.J."/>
            <person name="Salamov A."/>
            <person name="Bork P."/>
            <person name="Lim W.A."/>
            <person name="Manning G."/>
            <person name="Miller W.T."/>
            <person name="McGinnis W."/>
            <person name="Shapiro H."/>
            <person name="Tjian R."/>
            <person name="Grigoriev I.V."/>
            <person name="Rokhsar D."/>
        </authorList>
    </citation>
    <scope>NUCLEOTIDE SEQUENCE [LARGE SCALE GENOMIC DNA]</scope>
    <source>
        <strain evidence="3">MX1 / ATCC 50154</strain>
    </source>
</reference>
<dbReference type="SUPFAM" id="SSF74924">
    <property type="entry name" value="Cap-Gly domain"/>
    <property type="match status" value="1"/>
</dbReference>
<evidence type="ECO:0000259" key="1">
    <source>
        <dbReference type="PROSITE" id="PS50245"/>
    </source>
</evidence>
<dbReference type="RefSeq" id="XP_001742124.1">
    <property type="nucleotide sequence ID" value="XM_001742072.1"/>
</dbReference>
<dbReference type="SMART" id="SM01052">
    <property type="entry name" value="CAP_GLY"/>
    <property type="match status" value="1"/>
</dbReference>
<dbReference type="STRING" id="81824.A9UP57"/>
<feature type="non-terminal residue" evidence="2">
    <location>
        <position position="1"/>
    </location>
</feature>
<dbReference type="AlphaFoldDB" id="A9UP57"/>
<dbReference type="KEGG" id="mbr:MONBRDRAFT_3717"/>
<dbReference type="Gene3D" id="2.30.30.190">
    <property type="entry name" value="CAP Gly-rich-like domain"/>
    <property type="match status" value="1"/>
</dbReference>
<dbReference type="InterPro" id="IPR000938">
    <property type="entry name" value="CAP-Gly_domain"/>
</dbReference>
<dbReference type="InterPro" id="IPR036859">
    <property type="entry name" value="CAP-Gly_dom_sf"/>
</dbReference>
<evidence type="ECO:0000313" key="3">
    <source>
        <dbReference type="Proteomes" id="UP000001357"/>
    </source>
</evidence>
<name>A9UP57_MONBE</name>
<dbReference type="InParanoid" id="A9UP57"/>
<dbReference type="Pfam" id="PF01302">
    <property type="entry name" value="CAP_GLY"/>
    <property type="match status" value="1"/>
</dbReference>
<protein>
    <recommendedName>
        <fullName evidence="1">CAP-Gly domain-containing protein</fullName>
    </recommendedName>
</protein>
<organism evidence="2 3">
    <name type="scientific">Monosiga brevicollis</name>
    <name type="common">Choanoflagellate</name>
    <dbReference type="NCBI Taxonomy" id="81824"/>
    <lineage>
        <taxon>Eukaryota</taxon>
        <taxon>Choanoflagellata</taxon>
        <taxon>Craspedida</taxon>
        <taxon>Salpingoecidae</taxon>
        <taxon>Monosiga</taxon>
    </lineage>
</organism>
<sequence>GKLVFLGRTDFKEGLWAGIRLDEPKGKNDGAVGTRRYFTCPPKHGIFVQP</sequence>
<feature type="non-terminal residue" evidence="2">
    <location>
        <position position="50"/>
    </location>
</feature>
<dbReference type="EMBL" id="CH991543">
    <property type="protein sequence ID" value="EDQ92362.1"/>
    <property type="molecule type" value="Genomic_DNA"/>
</dbReference>
<dbReference type="PANTHER" id="PTHR18916">
    <property type="entry name" value="DYNACTIN 1-RELATED MICROTUBULE-BINDING"/>
    <property type="match status" value="1"/>
</dbReference>
<feature type="domain" description="CAP-Gly" evidence="1">
    <location>
        <begin position="7"/>
        <end position="49"/>
    </location>
</feature>
<dbReference type="eggNOG" id="KOG4568">
    <property type="taxonomic scope" value="Eukaryota"/>
</dbReference>
<keyword evidence="3" id="KW-1185">Reference proteome</keyword>
<accession>A9UP57</accession>
<evidence type="ECO:0000313" key="2">
    <source>
        <dbReference type="EMBL" id="EDQ92362.1"/>
    </source>
</evidence>
<gene>
    <name evidence="2" type="ORF">MONBRDRAFT_3717</name>
</gene>